<keyword evidence="1" id="KW-1133">Transmembrane helix</keyword>
<dbReference type="GO" id="GO:0016020">
    <property type="term" value="C:membrane"/>
    <property type="evidence" value="ECO:0007669"/>
    <property type="project" value="UniProtKB-SubCell"/>
</dbReference>
<reference evidence="2 3" key="1">
    <citation type="submission" date="2020-05" db="EMBL/GenBank/DDBJ databases">
        <title>Genome Sequencing of Type Strains.</title>
        <authorList>
            <person name="Lemaire J.F."/>
            <person name="Inderbitzin P."/>
            <person name="Gregorio O.A."/>
            <person name="Collins S.B."/>
            <person name="Wespe N."/>
            <person name="Knight-Connoni V."/>
        </authorList>
    </citation>
    <scope>NUCLEOTIDE SEQUENCE [LARGE SCALE GENOMIC DNA]</scope>
    <source>
        <strain evidence="2 3">LMG 21957</strain>
    </source>
</reference>
<evidence type="ECO:0000313" key="3">
    <source>
        <dbReference type="Proteomes" id="UP000526125"/>
    </source>
</evidence>
<evidence type="ECO:0008006" key="4">
    <source>
        <dbReference type="Google" id="ProtNLM"/>
    </source>
</evidence>
<feature type="transmembrane region" description="Helical" evidence="1">
    <location>
        <begin position="99"/>
        <end position="119"/>
    </location>
</feature>
<sequence>MLDFRKNVLGSLAFIIALLSYSLFSAPFPVKMGIAEILIGGLLVLFVSIPTGLIVMTGGFTLYQRYHALPMWLHMGFFLLLWWGLFNGGIIQGWNVTDIVRDIIPCVYLFVPMLLLPAMQRSGVNWLQYLPWIIAIMGVILSLRFYQVAQISPLDVGRMYYFDNFLYLSYDPSVIFAGIYLPLMAVHTWKSNKLISWLGSLMMVLGGFLALGSLMAVAQRAPLALAALCFGVYLLVVTRQSFKKLLLLILLLVGIWLFAQDQIQNSYQLLVDKQESFGANGKTDELAAVLKETSQSPFTLLFGVGWGGVFHDPAVDNMQVTYTHSALTFFMLKGGIIGIIIFLSYLLWICRNFLQGFSMSRFPLILACVVPIFIGLLFQVSYKTLSYGMILTLVCLLFDAKRVENENIK</sequence>
<keyword evidence="1" id="KW-0812">Transmembrane</keyword>
<feature type="transmembrane region" description="Helical" evidence="1">
    <location>
        <begin position="362"/>
        <end position="378"/>
    </location>
</feature>
<evidence type="ECO:0000256" key="1">
    <source>
        <dbReference type="SAM" id="Phobius"/>
    </source>
</evidence>
<dbReference type="AlphaFoldDB" id="A0A7Y6BUI9"/>
<dbReference type="EMBL" id="JABMCB010000169">
    <property type="protein sequence ID" value="NUU75283.1"/>
    <property type="molecule type" value="Genomic_DNA"/>
</dbReference>
<feature type="transmembrane region" description="Helical" evidence="1">
    <location>
        <begin position="195"/>
        <end position="215"/>
    </location>
</feature>
<evidence type="ECO:0000313" key="2">
    <source>
        <dbReference type="EMBL" id="NUU75283.1"/>
    </source>
</evidence>
<feature type="transmembrane region" description="Helical" evidence="1">
    <location>
        <begin position="326"/>
        <end position="350"/>
    </location>
</feature>
<feature type="transmembrane region" description="Helical" evidence="1">
    <location>
        <begin position="72"/>
        <end position="93"/>
    </location>
</feature>
<gene>
    <name evidence="2" type="ORF">HP552_08565</name>
</gene>
<accession>A0A7Y6BUI9</accession>
<proteinExistence type="predicted"/>
<feature type="transmembrane region" description="Helical" evidence="1">
    <location>
        <begin position="165"/>
        <end position="183"/>
    </location>
</feature>
<feature type="transmembrane region" description="Helical" evidence="1">
    <location>
        <begin position="126"/>
        <end position="145"/>
    </location>
</feature>
<name>A0A7Y6BUI9_9BACL</name>
<organism evidence="2 3">
    <name type="scientific">Paenibacillus xylanilyticus</name>
    <dbReference type="NCBI Taxonomy" id="248903"/>
    <lineage>
        <taxon>Bacteria</taxon>
        <taxon>Bacillati</taxon>
        <taxon>Bacillota</taxon>
        <taxon>Bacilli</taxon>
        <taxon>Bacillales</taxon>
        <taxon>Paenibacillaceae</taxon>
        <taxon>Paenibacillus</taxon>
    </lineage>
</organism>
<feature type="transmembrane region" description="Helical" evidence="1">
    <location>
        <begin position="35"/>
        <end position="60"/>
    </location>
</feature>
<keyword evidence="3" id="KW-1185">Reference proteome</keyword>
<protein>
    <recommendedName>
        <fullName evidence="4">O-antigen ligase domain-containing protein</fullName>
    </recommendedName>
</protein>
<feature type="transmembrane region" description="Helical" evidence="1">
    <location>
        <begin position="245"/>
        <end position="263"/>
    </location>
</feature>
<feature type="transmembrane region" description="Helical" evidence="1">
    <location>
        <begin position="221"/>
        <end position="238"/>
    </location>
</feature>
<dbReference type="Proteomes" id="UP000526125">
    <property type="component" value="Unassembled WGS sequence"/>
</dbReference>
<comment type="caution">
    <text evidence="2">The sequence shown here is derived from an EMBL/GenBank/DDBJ whole genome shotgun (WGS) entry which is preliminary data.</text>
</comment>
<keyword evidence="1" id="KW-0472">Membrane</keyword>